<accession>A0A3N0E7W4</accession>
<dbReference type="SUPFAM" id="SSF56935">
    <property type="entry name" value="Porins"/>
    <property type="match status" value="1"/>
</dbReference>
<dbReference type="OrthoDB" id="9812892at2"/>
<proteinExistence type="inferred from homology"/>
<reference evidence="10 11" key="1">
    <citation type="submission" date="2018-10" db="EMBL/GenBank/DDBJ databases">
        <title>Sinomicrobium pectinilyticum sp. nov., a pectinase-producing bacterium isolated from alkaline and saline soil, and emended description of the genus Sinomicrobium.</title>
        <authorList>
            <person name="Cheng B."/>
            <person name="Li C."/>
            <person name="Lai Q."/>
            <person name="Du M."/>
            <person name="Shao Z."/>
            <person name="Xu P."/>
            <person name="Yang C."/>
        </authorList>
    </citation>
    <scope>NUCLEOTIDE SEQUENCE [LARGE SCALE GENOMIC DNA]</scope>
    <source>
        <strain evidence="10 11">5DNS001</strain>
    </source>
</reference>
<dbReference type="Pfam" id="PF13715">
    <property type="entry name" value="CarbopepD_reg_2"/>
    <property type="match status" value="1"/>
</dbReference>
<keyword evidence="7 8" id="KW-0998">Cell outer membrane</keyword>
<sequence length="814" mass="92035">MRKVYTGYILFPFFLLFFLQKGLCQSQDSYIKGYVFLEDGTAAMGATMMIDGSGPEAEKKYAITDKNGHFSISLPGNTTYQLQVSFIGKAIQVKTVYLPKGKDAEVRFVLEEDTQELSEVTVTGQTQNQKARNEIVKAEIVDTKKARAQSVTLVELMNRSAGIRVRQAGGLGSNTNIMLNGFQGKSIKIFKDGIPTDYLGAGYNISATPANMLERVEIYKGVLPTDLGADALGGAINMVSRMQNSRSVALSYEIGSFNTHRLSLNLKHPNAKNHTFWGVDAFYNYSDNDYTVTASVPDPETATVSPRRVKLFHNRYRHAYTEIYGGLTDLSWADELRLGITAFSIRRDNQFAALMEKPFGASFAQENAPVIPTLRYRKGFADQKFSMDQFLVYSKIKGQQTDTLRGSYDWYGNFHPPTDVNSRGESGRPTMAELTYSNLTSRTGLTYRINPHHTLALNIVFNDYNRKGKDPYGPTSIGENPVDLQSLPADYTKLVGTIGWKGQFADRRIENLFQLKYYEAKTKGQEVDAGTGYLNEKTNSARTSRFGLAEAVKLNLSNRTYFRLSVELATRLPEQTEILGNGSYILSNFNIKPERSTNGNLGFRTSPDDRWDIELNSFYRVTKDLIISVPVNLIFAQNVNVESVRGIGFEADVRFKPWSWLTLNGNSTYQDYRLFRIQAPLMQYLEGARLRNTPYFFSNIGASLQFEKVFSANDRVQAYYNMSYVHEFYLNYIPRNAEPDGFLGLWGEAKVDAPNIIPSQTVHSLGFLWKPKNTLPLTVNLECKNLFDKEVYDNFKIQNAGRSFHLKFNYILKY</sequence>
<dbReference type="GO" id="GO:0015344">
    <property type="term" value="F:siderophore uptake transmembrane transporter activity"/>
    <property type="evidence" value="ECO:0007669"/>
    <property type="project" value="TreeGrafter"/>
</dbReference>
<dbReference type="InterPro" id="IPR036942">
    <property type="entry name" value="Beta-barrel_TonB_sf"/>
</dbReference>
<dbReference type="GO" id="GO:0009279">
    <property type="term" value="C:cell outer membrane"/>
    <property type="evidence" value="ECO:0007669"/>
    <property type="project" value="UniProtKB-SubCell"/>
</dbReference>
<keyword evidence="2 8" id="KW-0813">Transport</keyword>
<evidence type="ECO:0000256" key="8">
    <source>
        <dbReference type="PROSITE-ProRule" id="PRU01360"/>
    </source>
</evidence>
<dbReference type="Gene3D" id="2.40.170.20">
    <property type="entry name" value="TonB-dependent receptor, beta-barrel domain"/>
    <property type="match status" value="1"/>
</dbReference>
<evidence type="ECO:0000256" key="2">
    <source>
        <dbReference type="ARBA" id="ARBA00022448"/>
    </source>
</evidence>
<evidence type="ECO:0000259" key="9">
    <source>
        <dbReference type="Pfam" id="PF07715"/>
    </source>
</evidence>
<keyword evidence="4 8" id="KW-0812">Transmembrane</keyword>
<gene>
    <name evidence="10" type="ORF">ED312_14495</name>
</gene>
<name>A0A3N0E7W4_SINP1</name>
<comment type="caution">
    <text evidence="10">The sequence shown here is derived from an EMBL/GenBank/DDBJ whole genome shotgun (WGS) entry which is preliminary data.</text>
</comment>
<evidence type="ECO:0000313" key="11">
    <source>
        <dbReference type="Proteomes" id="UP000267469"/>
    </source>
</evidence>
<evidence type="ECO:0000256" key="6">
    <source>
        <dbReference type="ARBA" id="ARBA00023136"/>
    </source>
</evidence>
<dbReference type="AlphaFoldDB" id="A0A3N0E7W4"/>
<evidence type="ECO:0000313" key="10">
    <source>
        <dbReference type="EMBL" id="RNL83914.1"/>
    </source>
</evidence>
<organism evidence="10 11">
    <name type="scientific">Sinomicrobium pectinilyticum</name>
    <dbReference type="NCBI Taxonomy" id="1084421"/>
    <lineage>
        <taxon>Bacteria</taxon>
        <taxon>Pseudomonadati</taxon>
        <taxon>Bacteroidota</taxon>
        <taxon>Flavobacteriia</taxon>
        <taxon>Flavobacteriales</taxon>
        <taxon>Flavobacteriaceae</taxon>
        <taxon>Sinomicrobium</taxon>
    </lineage>
</organism>
<dbReference type="InterPro" id="IPR008969">
    <property type="entry name" value="CarboxyPept-like_regulatory"/>
</dbReference>
<dbReference type="Pfam" id="PF07715">
    <property type="entry name" value="Plug"/>
    <property type="match status" value="1"/>
</dbReference>
<dbReference type="InterPro" id="IPR012910">
    <property type="entry name" value="Plug_dom"/>
</dbReference>
<dbReference type="InterPro" id="IPR039426">
    <property type="entry name" value="TonB-dep_rcpt-like"/>
</dbReference>
<keyword evidence="10" id="KW-0675">Receptor</keyword>
<dbReference type="EMBL" id="RJTM01000101">
    <property type="protein sequence ID" value="RNL83914.1"/>
    <property type="molecule type" value="Genomic_DNA"/>
</dbReference>
<protein>
    <submittedName>
        <fullName evidence="10">TonB-dependent receptor</fullName>
    </submittedName>
</protein>
<keyword evidence="11" id="KW-1185">Reference proteome</keyword>
<dbReference type="GO" id="GO:0044718">
    <property type="term" value="P:siderophore transmembrane transport"/>
    <property type="evidence" value="ECO:0007669"/>
    <property type="project" value="TreeGrafter"/>
</dbReference>
<feature type="domain" description="TonB-dependent receptor plug" evidence="9">
    <location>
        <begin position="146"/>
        <end position="235"/>
    </location>
</feature>
<evidence type="ECO:0000256" key="7">
    <source>
        <dbReference type="ARBA" id="ARBA00023237"/>
    </source>
</evidence>
<dbReference type="RefSeq" id="WP_123216743.1">
    <property type="nucleotide sequence ID" value="NZ_RJTM01000101.1"/>
</dbReference>
<dbReference type="Gene3D" id="2.60.40.1120">
    <property type="entry name" value="Carboxypeptidase-like, regulatory domain"/>
    <property type="match status" value="1"/>
</dbReference>
<dbReference type="PANTHER" id="PTHR30069">
    <property type="entry name" value="TONB-DEPENDENT OUTER MEMBRANE RECEPTOR"/>
    <property type="match status" value="1"/>
</dbReference>
<evidence type="ECO:0000256" key="4">
    <source>
        <dbReference type="ARBA" id="ARBA00022692"/>
    </source>
</evidence>
<comment type="subcellular location">
    <subcellularLocation>
        <location evidence="1 8">Cell outer membrane</location>
        <topology evidence="1 8">Multi-pass membrane protein</topology>
    </subcellularLocation>
</comment>
<comment type="similarity">
    <text evidence="8">Belongs to the TonB-dependent receptor family.</text>
</comment>
<keyword evidence="3 8" id="KW-1134">Transmembrane beta strand</keyword>
<keyword evidence="6 8" id="KW-0472">Membrane</keyword>
<dbReference type="InterPro" id="IPR037066">
    <property type="entry name" value="Plug_dom_sf"/>
</dbReference>
<evidence type="ECO:0000256" key="5">
    <source>
        <dbReference type="ARBA" id="ARBA00022729"/>
    </source>
</evidence>
<evidence type="ECO:0000256" key="1">
    <source>
        <dbReference type="ARBA" id="ARBA00004571"/>
    </source>
</evidence>
<keyword evidence="5" id="KW-0732">Signal</keyword>
<dbReference type="SUPFAM" id="SSF49464">
    <property type="entry name" value="Carboxypeptidase regulatory domain-like"/>
    <property type="match status" value="1"/>
</dbReference>
<dbReference type="PANTHER" id="PTHR30069:SF29">
    <property type="entry name" value="HEMOGLOBIN AND HEMOGLOBIN-HAPTOGLOBIN-BINDING PROTEIN 1-RELATED"/>
    <property type="match status" value="1"/>
</dbReference>
<dbReference type="Proteomes" id="UP000267469">
    <property type="component" value="Unassembled WGS sequence"/>
</dbReference>
<dbReference type="Gene3D" id="2.170.130.10">
    <property type="entry name" value="TonB-dependent receptor, plug domain"/>
    <property type="match status" value="1"/>
</dbReference>
<evidence type="ECO:0000256" key="3">
    <source>
        <dbReference type="ARBA" id="ARBA00022452"/>
    </source>
</evidence>
<dbReference type="PROSITE" id="PS52016">
    <property type="entry name" value="TONB_DEPENDENT_REC_3"/>
    <property type="match status" value="1"/>
</dbReference>